<proteinExistence type="predicted"/>
<evidence type="ECO:0000256" key="2">
    <source>
        <dbReference type="SAM" id="Phobius"/>
    </source>
</evidence>
<keyword evidence="4" id="KW-1185">Reference proteome</keyword>
<dbReference type="Proteomes" id="UP000326907">
    <property type="component" value="Unassembled WGS sequence"/>
</dbReference>
<dbReference type="EMBL" id="VYUA01000002">
    <property type="protein sequence ID" value="KAB2593854.1"/>
    <property type="molecule type" value="Genomic_DNA"/>
</dbReference>
<name>A0A5N5F5K8_9ACTN</name>
<dbReference type="AlphaFoldDB" id="A0A5N5F5K8"/>
<feature type="transmembrane region" description="Helical" evidence="2">
    <location>
        <begin position="125"/>
        <end position="146"/>
    </location>
</feature>
<gene>
    <name evidence="3" type="ORF">F5983_02175</name>
</gene>
<keyword evidence="2" id="KW-0812">Transmembrane</keyword>
<keyword evidence="2" id="KW-1133">Transmembrane helix</keyword>
<evidence type="ECO:0000256" key="1">
    <source>
        <dbReference type="SAM" id="MobiDB-lite"/>
    </source>
</evidence>
<sequence length="416" mass="44885">MSSTEERERLSSGPPVRRWRPVCRWILVAGSLILGLGIAASEAAMDDPKAELTVLRESPDGDCTVRYTDPLSGQERVGPFRCDPDRDPVLGDWSIGWVVSYGPWKGDLYNSDWQGTPADDVNDGLVLWGGLLALGALLVGGVRVLYRVGDRRALARPEPAPEPPAPRVSLVKGDPEEPPLDLSYAAVAAVAERRAPEETDPELLPPPLGGETPWWGDRTLLRSSQVPETLLFLAGGLVLGALWWWLRELVILAWSLVATARASWLGWGAVREGIPAARSLARAAHGPGPVRRRYALLRRHGEETAVLVLFPLFPPAGGERDRAEGSLEVLPPGTRRLPWAGLPAPVGIVELYGDIDGLGPGEGGAAAGAVEGAPDDPSRPVVVPWTEGRPLWPLHGYGPVRPEDARDREYFTALLS</sequence>
<organism evidence="3 4">
    <name type="scientific">Streptomyces arboris</name>
    <dbReference type="NCBI Taxonomy" id="2600619"/>
    <lineage>
        <taxon>Bacteria</taxon>
        <taxon>Bacillati</taxon>
        <taxon>Actinomycetota</taxon>
        <taxon>Actinomycetes</taxon>
        <taxon>Kitasatosporales</taxon>
        <taxon>Streptomycetaceae</taxon>
        <taxon>Streptomyces</taxon>
    </lineage>
</organism>
<reference evidence="3 4" key="1">
    <citation type="submission" date="2019-09" db="EMBL/GenBank/DDBJ databases">
        <authorList>
            <person name="Liu P."/>
        </authorList>
    </citation>
    <scope>NUCLEOTIDE SEQUENCE [LARGE SCALE GENOMIC DNA]</scope>
    <source>
        <strain evidence="3 4">TRM68085</strain>
    </source>
</reference>
<accession>A0A5N5F5K8</accession>
<evidence type="ECO:0000313" key="3">
    <source>
        <dbReference type="EMBL" id="KAB2593854.1"/>
    </source>
</evidence>
<feature type="region of interest" description="Disordered" evidence="1">
    <location>
        <begin position="363"/>
        <end position="382"/>
    </location>
</feature>
<protein>
    <submittedName>
        <fullName evidence="3">Uncharacterized protein</fullName>
    </submittedName>
</protein>
<keyword evidence="2" id="KW-0472">Membrane</keyword>
<feature type="transmembrane region" description="Helical" evidence="2">
    <location>
        <begin position="21"/>
        <end position="40"/>
    </location>
</feature>
<comment type="caution">
    <text evidence="3">The sequence shown here is derived from an EMBL/GenBank/DDBJ whole genome shotgun (WGS) entry which is preliminary data.</text>
</comment>
<feature type="transmembrane region" description="Helical" evidence="2">
    <location>
        <begin position="229"/>
        <end position="246"/>
    </location>
</feature>
<dbReference type="RefSeq" id="WP_151508763.1">
    <property type="nucleotide sequence ID" value="NZ_VYUA01000002.1"/>
</dbReference>
<evidence type="ECO:0000313" key="4">
    <source>
        <dbReference type="Proteomes" id="UP000326907"/>
    </source>
</evidence>